<feature type="domain" description="Lipopolysaccharide assembly protein A" evidence="6">
    <location>
        <begin position="24"/>
        <end position="81"/>
    </location>
</feature>
<organism evidence="7 8">
    <name type="scientific">Natronospirillum operosum</name>
    <dbReference type="NCBI Taxonomy" id="2759953"/>
    <lineage>
        <taxon>Bacteria</taxon>
        <taxon>Pseudomonadati</taxon>
        <taxon>Pseudomonadota</taxon>
        <taxon>Gammaproteobacteria</taxon>
        <taxon>Oceanospirillales</taxon>
        <taxon>Natronospirillaceae</taxon>
        <taxon>Natronospirillum</taxon>
    </lineage>
</organism>
<evidence type="ECO:0000256" key="5">
    <source>
        <dbReference type="SAM" id="Phobius"/>
    </source>
</evidence>
<proteinExistence type="predicted"/>
<evidence type="ECO:0000256" key="4">
    <source>
        <dbReference type="ARBA" id="ARBA00023136"/>
    </source>
</evidence>
<keyword evidence="2 5" id="KW-0812">Transmembrane</keyword>
<dbReference type="Pfam" id="PF06305">
    <property type="entry name" value="LapA_dom"/>
    <property type="match status" value="1"/>
</dbReference>
<evidence type="ECO:0000256" key="1">
    <source>
        <dbReference type="ARBA" id="ARBA00022475"/>
    </source>
</evidence>
<reference evidence="7 8" key="1">
    <citation type="submission" date="2019-04" db="EMBL/GenBank/DDBJ databases">
        <title>Natronospirillum operosus gen. nov., sp. nov., a haloalkaliphilic satellite isolated from decaying biomass of laboratory culture of cyanobacterium Geitlerinema sp. and proposal of Natronospirillaceae fam. nov. and Saccharospirillaceae fam. nov.</title>
        <authorList>
            <person name="Kevbrin V."/>
            <person name="Boltyanskaya Y."/>
            <person name="Koziaeva V."/>
            <person name="Grouzdev D.S."/>
            <person name="Park M."/>
            <person name="Cho J."/>
        </authorList>
    </citation>
    <scope>NUCLEOTIDE SEQUENCE [LARGE SCALE GENOMIC DNA]</scope>
    <source>
        <strain evidence="7 8">G-116</strain>
    </source>
</reference>
<accession>A0A4Z0WJZ5</accession>
<evidence type="ECO:0000256" key="2">
    <source>
        <dbReference type="ARBA" id="ARBA00022692"/>
    </source>
</evidence>
<evidence type="ECO:0000259" key="6">
    <source>
        <dbReference type="Pfam" id="PF06305"/>
    </source>
</evidence>
<dbReference type="RefSeq" id="WP_135481758.1">
    <property type="nucleotide sequence ID" value="NZ_SRMF01000001.1"/>
</dbReference>
<keyword evidence="4 5" id="KW-0472">Membrane</keyword>
<keyword evidence="1" id="KW-1003">Cell membrane</keyword>
<gene>
    <name evidence="7" type="ORF">E4656_05180</name>
</gene>
<keyword evidence="8" id="KW-1185">Reference proteome</keyword>
<dbReference type="Proteomes" id="UP000297475">
    <property type="component" value="Unassembled WGS sequence"/>
</dbReference>
<evidence type="ECO:0000256" key="3">
    <source>
        <dbReference type="ARBA" id="ARBA00022989"/>
    </source>
</evidence>
<keyword evidence="3 5" id="KW-1133">Transmembrane helix</keyword>
<evidence type="ECO:0000313" key="8">
    <source>
        <dbReference type="Proteomes" id="UP000297475"/>
    </source>
</evidence>
<feature type="transmembrane region" description="Helical" evidence="5">
    <location>
        <begin position="39"/>
        <end position="63"/>
    </location>
</feature>
<comment type="caution">
    <text evidence="7">The sequence shown here is derived from an EMBL/GenBank/DDBJ whole genome shotgun (WGS) entry which is preliminary data.</text>
</comment>
<sequence>MKSVIGALALVVLLLAGLGLGLSNTTPVPLSFMGLSTPALPFFVWLLLAIALGALLSGMLAWLRQRALRREIKRLNKALDRR</sequence>
<evidence type="ECO:0000313" key="7">
    <source>
        <dbReference type="EMBL" id="TGG95801.1"/>
    </source>
</evidence>
<name>A0A4Z0WJZ5_9GAMM</name>
<dbReference type="AlphaFoldDB" id="A0A4Z0WJZ5"/>
<protein>
    <submittedName>
        <fullName evidence="7">DUF1049 domain-containing protein</fullName>
    </submittedName>
</protein>
<dbReference type="GO" id="GO:0005886">
    <property type="term" value="C:plasma membrane"/>
    <property type="evidence" value="ECO:0007669"/>
    <property type="project" value="InterPro"/>
</dbReference>
<dbReference type="InterPro" id="IPR010445">
    <property type="entry name" value="LapA_dom"/>
</dbReference>
<dbReference type="EMBL" id="SRMF01000001">
    <property type="protein sequence ID" value="TGG95801.1"/>
    <property type="molecule type" value="Genomic_DNA"/>
</dbReference>